<dbReference type="EMBL" id="JNGW01000062">
    <property type="protein sequence ID" value="KDR52467.1"/>
    <property type="molecule type" value="Genomic_DNA"/>
</dbReference>
<dbReference type="PATRIC" id="fig|1122985.7.peg.1473"/>
<keyword evidence="3" id="KW-1185">Reference proteome</keyword>
<protein>
    <recommendedName>
        <fullName evidence="1">BIG2 domain-containing protein</fullName>
    </recommendedName>
</protein>
<dbReference type="AlphaFoldDB" id="A0A069QIE8"/>
<dbReference type="Pfam" id="PF02368">
    <property type="entry name" value="Big_2"/>
    <property type="match status" value="1"/>
</dbReference>
<organism evidence="2 3">
    <name type="scientific">Hoylesella loescheii DSM 19665 = JCM 12249 = ATCC 15930</name>
    <dbReference type="NCBI Taxonomy" id="1122985"/>
    <lineage>
        <taxon>Bacteria</taxon>
        <taxon>Pseudomonadati</taxon>
        <taxon>Bacteroidota</taxon>
        <taxon>Bacteroidia</taxon>
        <taxon>Bacteroidales</taxon>
        <taxon>Prevotellaceae</taxon>
        <taxon>Hoylesella</taxon>
    </lineage>
</organism>
<comment type="caution">
    <text evidence="2">The sequence shown here is derived from an EMBL/GenBank/DDBJ whole genome shotgun (WGS) entry which is preliminary data.</text>
</comment>
<dbReference type="eggNOG" id="COG5492">
    <property type="taxonomic scope" value="Bacteria"/>
</dbReference>
<dbReference type="Proteomes" id="UP000027442">
    <property type="component" value="Unassembled WGS sequence"/>
</dbReference>
<evidence type="ECO:0000313" key="2">
    <source>
        <dbReference type="EMBL" id="KDR52467.1"/>
    </source>
</evidence>
<sequence>MQVLFYLVFIRVKSTRNNFKNKMTMETKSLLKTMAASAFCVATFLFAACDKDKDKPVLNKLTFDKTTIEVTEGKTADLKVKNGTAPFRVEISGKKGEKVAEASAKANTITVKGLKAGAGTLSVTDKNGARGAISVMVKKEAGTLKLEQTAVTLEVGKSQVVKVLNGAGPFVAIAKDPNVVETSVKGNEVTLTGRKVSATTVEVKDKDNNLGIISITVK</sequence>
<evidence type="ECO:0000259" key="1">
    <source>
        <dbReference type="Pfam" id="PF02368"/>
    </source>
</evidence>
<evidence type="ECO:0000313" key="3">
    <source>
        <dbReference type="Proteomes" id="UP000027442"/>
    </source>
</evidence>
<proteinExistence type="predicted"/>
<reference evidence="2 3" key="1">
    <citation type="submission" date="2013-08" db="EMBL/GenBank/DDBJ databases">
        <authorList>
            <person name="Weinstock G."/>
            <person name="Sodergren E."/>
            <person name="Wylie T."/>
            <person name="Fulton L."/>
            <person name="Fulton R."/>
            <person name="Fronick C."/>
            <person name="O'Laughlin M."/>
            <person name="Godfrey J."/>
            <person name="Miner T."/>
            <person name="Herter B."/>
            <person name="Appelbaum E."/>
            <person name="Cordes M."/>
            <person name="Lek S."/>
            <person name="Wollam A."/>
            <person name="Pepin K.H."/>
            <person name="Palsikar V.B."/>
            <person name="Mitreva M."/>
            <person name="Wilson R.K."/>
        </authorList>
    </citation>
    <scope>NUCLEOTIDE SEQUENCE [LARGE SCALE GENOMIC DNA]</scope>
    <source>
        <strain evidence="2 3">ATCC 15930</strain>
    </source>
</reference>
<dbReference type="HOGENOM" id="CLU_110240_0_0_10"/>
<dbReference type="InterPro" id="IPR003343">
    <property type="entry name" value="Big_2"/>
</dbReference>
<gene>
    <name evidence="2" type="ORF">HMPREF1991_01420</name>
</gene>
<name>A0A069QIE8_HOYLO</name>
<feature type="domain" description="BIG2" evidence="1">
    <location>
        <begin position="61"/>
        <end position="132"/>
    </location>
</feature>
<accession>A0A069QIE8</accession>